<evidence type="ECO:0000256" key="2">
    <source>
        <dbReference type="ARBA" id="ARBA00011881"/>
    </source>
</evidence>
<dbReference type="GO" id="GO:0006543">
    <property type="term" value="P:L-glutamine catabolic process"/>
    <property type="evidence" value="ECO:0007669"/>
    <property type="project" value="TreeGrafter"/>
</dbReference>
<dbReference type="GO" id="GO:0006537">
    <property type="term" value="P:glutamate biosynthetic process"/>
    <property type="evidence" value="ECO:0007669"/>
    <property type="project" value="TreeGrafter"/>
</dbReference>
<protein>
    <recommendedName>
        <fullName evidence="3 6">Glutaminase</fullName>
        <ecNumber evidence="3 6">3.5.1.2</ecNumber>
    </recommendedName>
</protein>
<evidence type="ECO:0000313" key="7">
    <source>
        <dbReference type="EMBL" id="OYD08961.1"/>
    </source>
</evidence>
<feature type="binding site" evidence="6">
    <location>
        <position position="241"/>
    </location>
    <ligand>
        <name>substrate</name>
    </ligand>
</feature>
<dbReference type="GO" id="GO:0004359">
    <property type="term" value="F:glutaminase activity"/>
    <property type="evidence" value="ECO:0007669"/>
    <property type="project" value="UniProtKB-UniRule"/>
</dbReference>
<feature type="binding site" evidence="6">
    <location>
        <position position="190"/>
    </location>
    <ligand>
        <name>substrate</name>
    </ligand>
</feature>
<comment type="subunit">
    <text evidence="2 6">Homotetramer.</text>
</comment>
<evidence type="ECO:0000256" key="4">
    <source>
        <dbReference type="ARBA" id="ARBA00022801"/>
    </source>
</evidence>
<comment type="similarity">
    <text evidence="1 6">Belongs to the glutaminase family.</text>
</comment>
<dbReference type="Proteomes" id="UP000215459">
    <property type="component" value="Unassembled WGS sequence"/>
</dbReference>
<evidence type="ECO:0000256" key="5">
    <source>
        <dbReference type="ARBA" id="ARBA00049534"/>
    </source>
</evidence>
<keyword evidence="6" id="KW-0007">Acetylation</keyword>
<comment type="catalytic activity">
    <reaction evidence="5 6">
        <text>L-glutamine + H2O = L-glutamate + NH4(+)</text>
        <dbReference type="Rhea" id="RHEA:15889"/>
        <dbReference type="ChEBI" id="CHEBI:15377"/>
        <dbReference type="ChEBI" id="CHEBI:28938"/>
        <dbReference type="ChEBI" id="CHEBI:29985"/>
        <dbReference type="ChEBI" id="CHEBI:58359"/>
        <dbReference type="EC" id="3.5.1.2"/>
    </reaction>
</comment>
<proteinExistence type="inferred from homology"/>
<evidence type="ECO:0000256" key="6">
    <source>
        <dbReference type="HAMAP-Rule" id="MF_00313"/>
    </source>
</evidence>
<feature type="binding site" evidence="6">
    <location>
        <position position="115"/>
    </location>
    <ligand>
        <name>substrate</name>
    </ligand>
</feature>
<dbReference type="HAMAP" id="MF_00313">
    <property type="entry name" value="Glutaminase"/>
    <property type="match status" value="1"/>
</dbReference>
<evidence type="ECO:0000256" key="1">
    <source>
        <dbReference type="ARBA" id="ARBA00011076"/>
    </source>
</evidence>
<keyword evidence="4 6" id="KW-0378">Hydrolase</keyword>
<comment type="caution">
    <text evidence="7">The sequence shown here is derived from an EMBL/GenBank/DDBJ whole genome shotgun (WGS) entry which is preliminary data.</text>
</comment>
<dbReference type="InterPro" id="IPR012338">
    <property type="entry name" value="Beta-lactam/transpept-like"/>
</dbReference>
<dbReference type="Pfam" id="PF04960">
    <property type="entry name" value="Glutaminase"/>
    <property type="match status" value="1"/>
</dbReference>
<reference evidence="7 8" key="1">
    <citation type="submission" date="2017-07" db="EMBL/GenBank/DDBJ databases">
        <title>The genome sequence of Paludifilum halophilum highlights mechanisms for microbial adaptation to high salt environemnts.</title>
        <authorList>
            <person name="Belbahri L."/>
        </authorList>
    </citation>
    <scope>NUCLEOTIDE SEQUENCE [LARGE SCALE GENOMIC DNA]</scope>
    <source>
        <strain evidence="7 8">DSM 102817</strain>
    </source>
</reference>
<dbReference type="InterPro" id="IPR015868">
    <property type="entry name" value="Glutaminase"/>
</dbReference>
<organism evidence="7 8">
    <name type="scientific">Paludifilum halophilum</name>
    <dbReference type="NCBI Taxonomy" id="1642702"/>
    <lineage>
        <taxon>Bacteria</taxon>
        <taxon>Bacillati</taxon>
        <taxon>Bacillota</taxon>
        <taxon>Bacilli</taxon>
        <taxon>Bacillales</taxon>
        <taxon>Thermoactinomycetaceae</taxon>
        <taxon>Paludifilum</taxon>
    </lineage>
</organism>
<gene>
    <name evidence="6 7" type="primary">glsA</name>
    <name evidence="7" type="ORF">CHM34_04075</name>
</gene>
<sequence length="305" mass="33453">MPMQKDLEELVEKYRPLTREGKTAGYIPELEGMNPDSLGITVVTGDGQVYRAGDCLESFTLQSISKVMTLILALMDNGKEAVFDKVGMEPTGDPFNSIYKLEMRQPGKPLNPMINAGALVVSSLIEGSTMDRRIERVLELVRAMADNPDIHVNEKVYRSEKDTGYRNRSLAYFLKEFDIIDDVEETLDLYFRQCSISVKCLDLARMGLCLAQSGQNVSGEQVVPVRLARVVKTFMVTCGMYNASGEFAIKAGIPAKSGVSGGIMASVPHRMGIGVFGPALDEKGNSIAGFSLLADLSRKHHLSIF</sequence>
<keyword evidence="8" id="KW-1185">Reference proteome</keyword>
<dbReference type="PANTHER" id="PTHR12544:SF29">
    <property type="entry name" value="GLUTAMINASE"/>
    <property type="match status" value="1"/>
</dbReference>
<evidence type="ECO:0000256" key="3">
    <source>
        <dbReference type="ARBA" id="ARBA00012918"/>
    </source>
</evidence>
<dbReference type="PANTHER" id="PTHR12544">
    <property type="entry name" value="GLUTAMINASE"/>
    <property type="match status" value="1"/>
</dbReference>
<dbReference type="AlphaFoldDB" id="A0A235B9M3"/>
<dbReference type="EMBL" id="NOWF01000002">
    <property type="protein sequence ID" value="OYD08961.1"/>
    <property type="molecule type" value="Genomic_DNA"/>
</dbReference>
<feature type="binding site" evidence="6">
    <location>
        <position position="167"/>
    </location>
    <ligand>
        <name>substrate</name>
    </ligand>
</feature>
<dbReference type="Gene3D" id="3.40.710.10">
    <property type="entry name" value="DD-peptidase/beta-lactamase superfamily"/>
    <property type="match status" value="1"/>
</dbReference>
<feature type="binding site" evidence="6">
    <location>
        <position position="63"/>
    </location>
    <ligand>
        <name>substrate</name>
    </ligand>
</feature>
<dbReference type="EC" id="3.5.1.2" evidence="3 6"/>
<name>A0A235B9M3_9BACL</name>
<dbReference type="SUPFAM" id="SSF56601">
    <property type="entry name" value="beta-lactamase/transpeptidase-like"/>
    <property type="match status" value="1"/>
</dbReference>
<feature type="binding site" evidence="6">
    <location>
        <position position="160"/>
    </location>
    <ligand>
        <name>substrate</name>
    </ligand>
</feature>
<dbReference type="OrthoDB" id="9788822at2"/>
<dbReference type="NCBIfam" id="TIGR03814">
    <property type="entry name" value="Gln_ase"/>
    <property type="match status" value="1"/>
</dbReference>
<dbReference type="FunFam" id="3.40.710.10:FF:000005">
    <property type="entry name" value="Glutaminase"/>
    <property type="match status" value="1"/>
</dbReference>
<evidence type="ECO:0000313" key="8">
    <source>
        <dbReference type="Proteomes" id="UP000215459"/>
    </source>
</evidence>
<feature type="binding site" evidence="6">
    <location>
        <position position="259"/>
    </location>
    <ligand>
        <name>substrate</name>
    </ligand>
</feature>
<accession>A0A235B9M3</accession>